<proteinExistence type="predicted"/>
<organism evidence="1 2">
    <name type="scientific">Trichothecium roseum</name>
    <dbReference type="NCBI Taxonomy" id="47278"/>
    <lineage>
        <taxon>Eukaryota</taxon>
        <taxon>Fungi</taxon>
        <taxon>Dikarya</taxon>
        <taxon>Ascomycota</taxon>
        <taxon>Pezizomycotina</taxon>
        <taxon>Sordariomycetes</taxon>
        <taxon>Hypocreomycetidae</taxon>
        <taxon>Hypocreales</taxon>
        <taxon>Hypocreales incertae sedis</taxon>
        <taxon>Trichothecium</taxon>
    </lineage>
</organism>
<evidence type="ECO:0000313" key="1">
    <source>
        <dbReference type="EMBL" id="KAI9904291.1"/>
    </source>
</evidence>
<keyword evidence="2" id="KW-1185">Reference proteome</keyword>
<reference evidence="1" key="1">
    <citation type="submission" date="2022-10" db="EMBL/GenBank/DDBJ databases">
        <title>Complete Genome of Trichothecium roseum strain YXFP-22015, a Plant Pathogen Isolated from Citrus.</title>
        <authorList>
            <person name="Wang Y."/>
            <person name="Zhu L."/>
        </authorList>
    </citation>
    <scope>NUCLEOTIDE SEQUENCE</scope>
    <source>
        <strain evidence="1">YXFP-22015</strain>
    </source>
</reference>
<protein>
    <submittedName>
        <fullName evidence="1">Uncharacterized protein</fullName>
    </submittedName>
</protein>
<gene>
    <name evidence="1" type="ORF">N3K66_000820</name>
</gene>
<evidence type="ECO:0000313" key="2">
    <source>
        <dbReference type="Proteomes" id="UP001163324"/>
    </source>
</evidence>
<name>A0ACC0VCZ4_9HYPO</name>
<comment type="caution">
    <text evidence="1">The sequence shown here is derived from an EMBL/GenBank/DDBJ whole genome shotgun (WGS) entry which is preliminary data.</text>
</comment>
<accession>A0ACC0VCZ4</accession>
<sequence>MAKMAKTSKRSRTATARDNGVMSIKSLLNPATSTSKRATIRYLRRESFLVTGSPYVRMTNFEPFPDGRTPAQPDDVPNLHIQDVRELHVGEQPQLRTHGFSIQLFAPIFPRKPFEEDMVTPEVINECFARVNRLVWAKVALLESKVADWELRYGPPGYGRMGPEDIPGVELPMHQPYADKFGLVGFDELAHNWPEKFGQRKAGDHWGILKFWVPLVDKGDERVTNWPLTICSPNTVARRRDFERGEIQLGGQIETTHMTYYNPNHKWHFLSMQSGCQVWYWVLWDSDSELPQNVMVSTFDTGVGDQKRMSLEFKVYVKYRE</sequence>
<dbReference type="EMBL" id="CM047940">
    <property type="protein sequence ID" value="KAI9904291.1"/>
    <property type="molecule type" value="Genomic_DNA"/>
</dbReference>
<dbReference type="Proteomes" id="UP001163324">
    <property type="component" value="Chromosome 1"/>
</dbReference>